<dbReference type="Proteomes" id="UP001357733">
    <property type="component" value="Unassembled WGS sequence"/>
</dbReference>
<keyword evidence="3" id="KW-0274">FAD</keyword>
<dbReference type="SUPFAM" id="SSF160996">
    <property type="entry name" value="HI0933 insert domain-like"/>
    <property type="match status" value="1"/>
</dbReference>
<dbReference type="PANTHER" id="PTHR42887:SF2">
    <property type="entry name" value="OS12G0638800 PROTEIN"/>
    <property type="match status" value="1"/>
</dbReference>
<comment type="caution">
    <text evidence="6">The sequence shown here is derived from an EMBL/GenBank/DDBJ whole genome shotgun (WGS) entry which is preliminary data.</text>
</comment>
<feature type="domain" description="RsdA/BaiN/AoA(So)-like insert" evidence="5">
    <location>
        <begin position="190"/>
        <end position="346"/>
    </location>
</feature>
<gene>
    <name evidence="6" type="ORF">VLK81_04025</name>
</gene>
<evidence type="ECO:0000313" key="7">
    <source>
        <dbReference type="Proteomes" id="UP001357733"/>
    </source>
</evidence>
<dbReference type="Gene3D" id="1.10.8.260">
    <property type="entry name" value="HI0933 insert domain-like"/>
    <property type="match status" value="1"/>
</dbReference>
<feature type="domain" description="RsdA/BaiN/AoA(So)-like Rossmann fold-like" evidence="4">
    <location>
        <begin position="3"/>
        <end position="399"/>
    </location>
</feature>
<dbReference type="InterPro" id="IPR023166">
    <property type="entry name" value="BaiN-like_dom_sf"/>
</dbReference>
<dbReference type="AlphaFoldDB" id="A0AAW9MWW9"/>
<sequence>MKEVVVIGAGPSGLILSNSLAGEKFKVSIIDQNSKIGKKLLTTGSGTCNFTNLNMSPERYHGENNRFIYSTLAEYSPDDLINFFGENGILTIRKEDGRCYPRTLESRTFTNFFEAEIKRKNINLYLEEKVLDIKYHDSFEVVTDKRTFLPDILIIASGGKTYKNLGSDGSMFAIIDKLGHRLTKFSPAICRISLFGDFFKKVKGTRFFSNLSLFENDKKLKSYYDEILFTDYGISGPAVLQLSSYALDILNSNKDAYFSIDFLSEFSFEECLNLFSYEFYKEVKFTLRTNLASKIKISLVDALFDEDFLKRYTNTFSIEEIKSIIDRLKNFKLKIKGYKDFDKAQVTRGGVDTREINPKTYESKIIKNLYFVGEVLDIDGDCGGFNLHFAFSSGLKAAKAILGE</sequence>
<evidence type="ECO:0000256" key="3">
    <source>
        <dbReference type="ARBA" id="ARBA00022827"/>
    </source>
</evidence>
<dbReference type="InterPro" id="IPR055178">
    <property type="entry name" value="RsdA/BaiN/AoA(So)-like_dom"/>
</dbReference>
<dbReference type="SUPFAM" id="SSF51905">
    <property type="entry name" value="FAD/NAD(P)-binding domain"/>
    <property type="match status" value="1"/>
</dbReference>
<evidence type="ECO:0000256" key="2">
    <source>
        <dbReference type="ARBA" id="ARBA00022630"/>
    </source>
</evidence>
<dbReference type="Pfam" id="PF22780">
    <property type="entry name" value="HI0933_like_1st"/>
    <property type="match status" value="1"/>
</dbReference>
<dbReference type="EMBL" id="JAYKOT010000003">
    <property type="protein sequence ID" value="MEB3429197.1"/>
    <property type="molecule type" value="Genomic_DNA"/>
</dbReference>
<dbReference type="Gene3D" id="2.40.30.10">
    <property type="entry name" value="Translation factors"/>
    <property type="match status" value="1"/>
</dbReference>
<organism evidence="6 7">
    <name type="scientific">Citroniella saccharovorans</name>
    <dbReference type="NCBI Taxonomy" id="2053367"/>
    <lineage>
        <taxon>Bacteria</taxon>
        <taxon>Bacillati</taxon>
        <taxon>Bacillota</taxon>
        <taxon>Tissierellia</taxon>
        <taxon>Tissierellales</taxon>
        <taxon>Peptoniphilaceae</taxon>
        <taxon>Citroniella</taxon>
    </lineage>
</organism>
<dbReference type="NCBIfam" id="TIGR00275">
    <property type="entry name" value="aminoacetone oxidase family FAD-binding enzyme"/>
    <property type="match status" value="1"/>
</dbReference>
<evidence type="ECO:0000313" key="6">
    <source>
        <dbReference type="EMBL" id="MEB3429197.1"/>
    </source>
</evidence>
<proteinExistence type="predicted"/>
<dbReference type="InterPro" id="IPR036188">
    <property type="entry name" value="FAD/NAD-bd_sf"/>
</dbReference>
<dbReference type="RefSeq" id="WP_324619396.1">
    <property type="nucleotide sequence ID" value="NZ_JAYKOT010000003.1"/>
</dbReference>
<keyword evidence="7" id="KW-1185">Reference proteome</keyword>
<comment type="cofactor">
    <cofactor evidence="1">
        <name>FAD</name>
        <dbReference type="ChEBI" id="CHEBI:57692"/>
    </cofactor>
</comment>
<accession>A0AAW9MWW9</accession>
<dbReference type="Pfam" id="PF03486">
    <property type="entry name" value="HI0933_like"/>
    <property type="match status" value="1"/>
</dbReference>
<evidence type="ECO:0000259" key="5">
    <source>
        <dbReference type="Pfam" id="PF22780"/>
    </source>
</evidence>
<dbReference type="Gene3D" id="3.50.50.60">
    <property type="entry name" value="FAD/NAD(P)-binding domain"/>
    <property type="match status" value="1"/>
</dbReference>
<dbReference type="PANTHER" id="PTHR42887">
    <property type="entry name" value="OS12G0638800 PROTEIN"/>
    <property type="match status" value="1"/>
</dbReference>
<dbReference type="InterPro" id="IPR057661">
    <property type="entry name" value="RsdA/BaiN/AoA(So)_Rossmann"/>
</dbReference>
<evidence type="ECO:0000259" key="4">
    <source>
        <dbReference type="Pfam" id="PF03486"/>
    </source>
</evidence>
<keyword evidence="2" id="KW-0285">Flavoprotein</keyword>
<protein>
    <submittedName>
        <fullName evidence="6">Aminoacetone oxidase family FAD-binding enzyme</fullName>
    </submittedName>
</protein>
<reference evidence="6 7" key="1">
    <citation type="submission" date="2024-01" db="EMBL/GenBank/DDBJ databases">
        <title>Complete genome sequence of Citroniella saccharovorans strain M6.X9, isolated from human fecal sample.</title>
        <authorList>
            <person name="Cheng G."/>
            <person name="Westerholm M."/>
            <person name="Schnurer A."/>
        </authorList>
    </citation>
    <scope>NUCLEOTIDE SEQUENCE [LARGE SCALE GENOMIC DNA]</scope>
    <source>
        <strain evidence="6 7">DSM 29873</strain>
    </source>
</reference>
<evidence type="ECO:0000256" key="1">
    <source>
        <dbReference type="ARBA" id="ARBA00001974"/>
    </source>
</evidence>
<name>A0AAW9MWW9_9FIRM</name>
<dbReference type="InterPro" id="IPR004792">
    <property type="entry name" value="BaiN-like"/>
</dbReference>